<dbReference type="PIRSF" id="PIRSF038994">
    <property type="entry name" value="NagA"/>
    <property type="match status" value="1"/>
</dbReference>
<dbReference type="InterPro" id="IPR003764">
    <property type="entry name" value="GlcNAc_6-P_deAcase"/>
</dbReference>
<evidence type="ECO:0000256" key="2">
    <source>
        <dbReference type="ARBA" id="ARBA00022723"/>
    </source>
</evidence>
<dbReference type="InterPro" id="IPR011059">
    <property type="entry name" value="Metal-dep_hydrolase_composite"/>
</dbReference>
<evidence type="ECO:0000256" key="7">
    <source>
        <dbReference type="PIRSR" id="PIRSR038994-2"/>
    </source>
</evidence>
<reference evidence="11" key="1">
    <citation type="submission" date="2017-05" db="EMBL/GenBank/DDBJ databases">
        <authorList>
            <person name="Rodrigo-Torres L."/>
            <person name="Arahal R. D."/>
            <person name="Lucena T."/>
        </authorList>
    </citation>
    <scope>NUCLEOTIDE SEQUENCE [LARGE SCALE GENOMIC DNA]</scope>
    <source>
        <strain evidence="11">CECT 8715</strain>
    </source>
</reference>
<dbReference type="NCBIfam" id="TIGR00221">
    <property type="entry name" value="nagA"/>
    <property type="match status" value="1"/>
</dbReference>
<dbReference type="PANTHER" id="PTHR11113:SF14">
    <property type="entry name" value="N-ACETYLGLUCOSAMINE-6-PHOSPHATE DEACETYLASE"/>
    <property type="match status" value="1"/>
</dbReference>
<dbReference type="GO" id="GO:0006046">
    <property type="term" value="P:N-acetylglucosamine catabolic process"/>
    <property type="evidence" value="ECO:0007669"/>
    <property type="project" value="TreeGrafter"/>
</dbReference>
<feature type="binding site" evidence="8">
    <location>
        <position position="219"/>
    </location>
    <ligand>
        <name>Zn(2+)</name>
        <dbReference type="ChEBI" id="CHEBI:29105"/>
    </ligand>
</feature>
<dbReference type="InterPro" id="IPR006680">
    <property type="entry name" value="Amidohydro-rel"/>
</dbReference>
<organism evidence="10 11">
    <name type="scientific">Ruegeria arenilitoris</name>
    <dbReference type="NCBI Taxonomy" id="1173585"/>
    <lineage>
        <taxon>Bacteria</taxon>
        <taxon>Pseudomonadati</taxon>
        <taxon>Pseudomonadota</taxon>
        <taxon>Alphaproteobacteria</taxon>
        <taxon>Rhodobacterales</taxon>
        <taxon>Roseobacteraceae</taxon>
        <taxon>Ruegeria</taxon>
    </lineage>
</organism>
<feature type="domain" description="Amidohydrolase-related" evidence="9">
    <location>
        <begin position="55"/>
        <end position="367"/>
    </location>
</feature>
<dbReference type="GO" id="GO:0008448">
    <property type="term" value="F:N-acetylglucosamine-6-phosphate deacetylase activity"/>
    <property type="evidence" value="ECO:0007669"/>
    <property type="project" value="UniProtKB-EC"/>
</dbReference>
<evidence type="ECO:0000256" key="6">
    <source>
        <dbReference type="PIRSR" id="PIRSR038994-1"/>
    </source>
</evidence>
<dbReference type="Proteomes" id="UP000202485">
    <property type="component" value="Unassembled WGS sequence"/>
</dbReference>
<dbReference type="Gene3D" id="2.30.40.10">
    <property type="entry name" value="Urease, subunit C, domain 1"/>
    <property type="match status" value="1"/>
</dbReference>
<dbReference type="PANTHER" id="PTHR11113">
    <property type="entry name" value="N-ACETYLGLUCOSAMINE-6-PHOSPHATE DEACETYLASE"/>
    <property type="match status" value="1"/>
</dbReference>
<keyword evidence="2 8" id="KW-0479">Metal-binding</keyword>
<dbReference type="OrthoDB" id="9776488at2"/>
<evidence type="ECO:0000313" key="11">
    <source>
        <dbReference type="Proteomes" id="UP000202485"/>
    </source>
</evidence>
<sequence length="383" mass="39842">MTSELQALAGADILTPAGILQDHTLLFAEGRIEGVTLVSDTPGTARVWQLDGGLLVPGFVDLQVNGGGGAMLNNAPDLATLRTMSQAHTRIGATSILPTLITDTPEITRRAIAATIAAVTEGVPGIVGLHLEGPHLSQTRKGAHDAALIRPMAQADLDLLLDTAAQLPVLKVTVAPESVTDDQIRAMTQAGIVVSLGHTDASFETCQKAAQAGARCVTHLFNAQSQMGNREPGVVGAALALGELSAGLIADGIHVHPVSVRNAIRAKADPGCVFLVSDAMATAGSDIDSFLLNGRQILRDGNRLTLADGTLAGAHLELLDAVRNVVAFAQLPLQAAFDMATRFPADLIGRSDLGRLAVGARANILHVSDQRLLQVWQEGQALS</sequence>
<evidence type="ECO:0000313" key="10">
    <source>
        <dbReference type="EMBL" id="SMX40233.1"/>
    </source>
</evidence>
<dbReference type="Pfam" id="PF01979">
    <property type="entry name" value="Amidohydro_1"/>
    <property type="match status" value="1"/>
</dbReference>
<proteinExistence type="inferred from homology"/>
<feature type="active site" description="Proton donor/acceptor" evidence="6">
    <location>
        <position position="278"/>
    </location>
</feature>
<comment type="similarity">
    <text evidence="1 5">Belongs to the metallo-dependent hydrolases superfamily. NagA family.</text>
</comment>
<protein>
    <submittedName>
        <fullName evidence="10">N-acetylglucosamine-6-phosphate deacetylase</fullName>
        <ecNumber evidence="10">3.5.1.25</ecNumber>
    </submittedName>
</protein>
<feature type="binding site" evidence="8">
    <location>
        <position position="198"/>
    </location>
    <ligand>
        <name>Zn(2+)</name>
        <dbReference type="ChEBI" id="CHEBI:29105"/>
    </ligand>
</feature>
<dbReference type="SUPFAM" id="SSF51556">
    <property type="entry name" value="Metallo-dependent hydrolases"/>
    <property type="match status" value="1"/>
</dbReference>
<evidence type="ECO:0000256" key="5">
    <source>
        <dbReference type="PIRNR" id="PIRNR038994"/>
    </source>
</evidence>
<dbReference type="GO" id="GO:0046872">
    <property type="term" value="F:metal ion binding"/>
    <property type="evidence" value="ECO:0007669"/>
    <property type="project" value="UniProtKB-KW"/>
</dbReference>
<accession>A0A238KBM4</accession>
<feature type="binding site" evidence="7">
    <location>
        <position position="254"/>
    </location>
    <ligand>
        <name>substrate</name>
    </ligand>
</feature>
<feature type="binding site" evidence="7">
    <location>
        <begin position="311"/>
        <end position="313"/>
    </location>
    <ligand>
        <name>substrate</name>
    </ligand>
</feature>
<evidence type="ECO:0000259" key="9">
    <source>
        <dbReference type="Pfam" id="PF01979"/>
    </source>
</evidence>
<feature type="binding site" evidence="7">
    <location>
        <position position="143"/>
    </location>
    <ligand>
        <name>substrate</name>
    </ligand>
</feature>
<gene>
    <name evidence="10" type="primary">nagA</name>
    <name evidence="10" type="ORF">RUA8715_01622</name>
</gene>
<dbReference type="EMBL" id="FXYG01000002">
    <property type="protein sequence ID" value="SMX40233.1"/>
    <property type="molecule type" value="Genomic_DNA"/>
</dbReference>
<feature type="binding site" evidence="8">
    <location>
        <position position="132"/>
    </location>
    <ligand>
        <name>Zn(2+)</name>
        <dbReference type="ChEBI" id="CHEBI:29105"/>
    </ligand>
</feature>
<evidence type="ECO:0000256" key="4">
    <source>
        <dbReference type="ARBA" id="ARBA00023277"/>
    </source>
</evidence>
<feature type="binding site" evidence="7">
    <location>
        <position position="230"/>
    </location>
    <ligand>
        <name>substrate</name>
    </ligand>
</feature>
<dbReference type="RefSeq" id="WP_093963176.1">
    <property type="nucleotide sequence ID" value="NZ_FXYG01000002.1"/>
</dbReference>
<evidence type="ECO:0000256" key="3">
    <source>
        <dbReference type="ARBA" id="ARBA00022801"/>
    </source>
</evidence>
<dbReference type="EC" id="3.5.1.25" evidence="10"/>
<comment type="cofactor">
    <cofactor evidence="8">
        <name>a divalent metal cation</name>
        <dbReference type="ChEBI" id="CHEBI:60240"/>
    </cofactor>
    <text evidence="8">Binds 1 divalent metal cation per subunit.</text>
</comment>
<keyword evidence="3 5" id="KW-0378">Hydrolase</keyword>
<name>A0A238KBM4_9RHOB</name>
<dbReference type="InterPro" id="IPR032466">
    <property type="entry name" value="Metal_Hydrolase"/>
</dbReference>
<dbReference type="SUPFAM" id="SSF51338">
    <property type="entry name" value="Composite domain of metallo-dependent hydrolases"/>
    <property type="match status" value="1"/>
</dbReference>
<evidence type="ECO:0000256" key="8">
    <source>
        <dbReference type="PIRSR" id="PIRSR038994-3"/>
    </source>
</evidence>
<keyword evidence="4 5" id="KW-0119">Carbohydrate metabolism</keyword>
<keyword evidence="11" id="KW-1185">Reference proteome</keyword>
<feature type="binding site" evidence="7">
    <location>
        <begin position="222"/>
        <end position="223"/>
    </location>
    <ligand>
        <name>substrate</name>
    </ligand>
</feature>
<evidence type="ECO:0000256" key="1">
    <source>
        <dbReference type="ARBA" id="ARBA00010716"/>
    </source>
</evidence>
<dbReference type="AlphaFoldDB" id="A0A238KBM4"/>
<dbReference type="Gene3D" id="3.20.20.140">
    <property type="entry name" value="Metal-dependent hydrolases"/>
    <property type="match status" value="1"/>
</dbReference>